<organism evidence="1">
    <name type="scientific">Brassica napus</name>
    <name type="common">Rape</name>
    <dbReference type="NCBI Taxonomy" id="3708"/>
    <lineage>
        <taxon>Eukaryota</taxon>
        <taxon>Viridiplantae</taxon>
        <taxon>Streptophyta</taxon>
        <taxon>Embryophyta</taxon>
        <taxon>Tracheophyta</taxon>
        <taxon>Spermatophyta</taxon>
        <taxon>Magnoliopsida</taxon>
        <taxon>eudicotyledons</taxon>
        <taxon>Gunneridae</taxon>
        <taxon>Pentapetalae</taxon>
        <taxon>rosids</taxon>
        <taxon>malvids</taxon>
        <taxon>Brassicales</taxon>
        <taxon>Brassicaceae</taxon>
        <taxon>Brassiceae</taxon>
        <taxon>Brassica</taxon>
    </lineage>
</organism>
<reference evidence="1" key="1">
    <citation type="submission" date="2021-01" db="EMBL/GenBank/DDBJ databases">
        <authorList>
            <consortium name="Genoscope - CEA"/>
            <person name="William W."/>
        </authorList>
    </citation>
    <scope>NUCLEOTIDE SEQUENCE</scope>
</reference>
<accession>A0A816Y6K7</accession>
<dbReference type="EMBL" id="HG994355">
    <property type="protein sequence ID" value="CAF2155339.1"/>
    <property type="molecule type" value="Genomic_DNA"/>
</dbReference>
<gene>
    <name evidence="1" type="ORF">DARMORV10_A01P40110.1</name>
</gene>
<dbReference type="Proteomes" id="UP001295469">
    <property type="component" value="Chromosome A01"/>
</dbReference>
<name>A0A816Y6K7_BRANA</name>
<sequence>MVKGEEACWRLIHVGFVALAIESIIPIKGSINHLPFSWPQYCF</sequence>
<dbReference type="AlphaFoldDB" id="A0A816Y6K7"/>
<protein>
    <submittedName>
        <fullName evidence="1">(rape) hypothetical protein</fullName>
    </submittedName>
</protein>
<evidence type="ECO:0000313" key="1">
    <source>
        <dbReference type="EMBL" id="CAF2155339.1"/>
    </source>
</evidence>
<proteinExistence type="predicted"/>